<feature type="compositionally biased region" description="Basic and acidic residues" evidence="5">
    <location>
        <begin position="51"/>
        <end position="65"/>
    </location>
</feature>
<name>A0A336K7P5_CULSO</name>
<protein>
    <recommendedName>
        <fullName evidence="4">60S ribosomal protein L29</fullName>
    </recommendedName>
</protein>
<dbReference type="VEuPathDB" id="VectorBase:CSON002792"/>
<dbReference type="AlphaFoldDB" id="A0A336K7P5"/>
<dbReference type="PANTHER" id="PTHR12884:SF0">
    <property type="entry name" value="60S RIBOSOMAL PROTEIN L29"/>
    <property type="match status" value="1"/>
</dbReference>
<feature type="compositionally biased region" description="Basic and acidic residues" evidence="5">
    <location>
        <begin position="27"/>
        <end position="39"/>
    </location>
</feature>
<feature type="compositionally biased region" description="Basic residues" evidence="5">
    <location>
        <begin position="15"/>
        <end position="26"/>
    </location>
</feature>
<evidence type="ECO:0000256" key="1">
    <source>
        <dbReference type="ARBA" id="ARBA00010247"/>
    </source>
</evidence>
<dbReference type="Gene3D" id="6.10.140.1730">
    <property type="match status" value="1"/>
</dbReference>
<dbReference type="EMBL" id="UFQS01000146">
    <property type="protein sequence ID" value="SSX00497.1"/>
    <property type="molecule type" value="Genomic_DNA"/>
</dbReference>
<feature type="region of interest" description="Disordered" evidence="5">
    <location>
        <begin position="1"/>
        <end position="74"/>
    </location>
</feature>
<dbReference type="PANTHER" id="PTHR12884">
    <property type="entry name" value="60S RIBOSOMAL PROTEIN L29"/>
    <property type="match status" value="1"/>
</dbReference>
<evidence type="ECO:0000256" key="3">
    <source>
        <dbReference type="ARBA" id="ARBA00023274"/>
    </source>
</evidence>
<dbReference type="GO" id="GO:0022625">
    <property type="term" value="C:cytosolic large ribosomal subunit"/>
    <property type="evidence" value="ECO:0007669"/>
    <property type="project" value="TreeGrafter"/>
</dbReference>
<dbReference type="InterPro" id="IPR002673">
    <property type="entry name" value="Ribosomal_eL29"/>
</dbReference>
<dbReference type="GO" id="GO:0002181">
    <property type="term" value="P:cytoplasmic translation"/>
    <property type="evidence" value="ECO:0007669"/>
    <property type="project" value="TreeGrafter"/>
</dbReference>
<accession>A0A336K7P5</accession>
<evidence type="ECO:0000256" key="2">
    <source>
        <dbReference type="ARBA" id="ARBA00022980"/>
    </source>
</evidence>
<gene>
    <name evidence="6" type="primary">CSON002792</name>
</gene>
<reference evidence="7" key="2">
    <citation type="submission" date="2018-07" db="EMBL/GenBank/DDBJ databases">
        <authorList>
            <person name="Quirk P.G."/>
            <person name="Krulwich T.A."/>
        </authorList>
    </citation>
    <scope>NUCLEOTIDE SEQUENCE</scope>
</reference>
<dbReference type="Pfam" id="PF01779">
    <property type="entry name" value="Ribosomal_L29e"/>
    <property type="match status" value="1"/>
</dbReference>
<evidence type="ECO:0000313" key="7">
    <source>
        <dbReference type="EMBL" id="SSX20877.1"/>
    </source>
</evidence>
<dbReference type="OMA" id="KKFRHES"/>
<dbReference type="EMBL" id="UFQT01000146">
    <property type="protein sequence ID" value="SSX20877.1"/>
    <property type="molecule type" value="Genomic_DNA"/>
</dbReference>
<keyword evidence="2 4" id="KW-0689">Ribosomal protein</keyword>
<organism evidence="6">
    <name type="scientific">Culicoides sonorensis</name>
    <name type="common">Biting midge</name>
    <dbReference type="NCBI Taxonomy" id="179676"/>
    <lineage>
        <taxon>Eukaryota</taxon>
        <taxon>Metazoa</taxon>
        <taxon>Ecdysozoa</taxon>
        <taxon>Arthropoda</taxon>
        <taxon>Hexapoda</taxon>
        <taxon>Insecta</taxon>
        <taxon>Pterygota</taxon>
        <taxon>Neoptera</taxon>
        <taxon>Endopterygota</taxon>
        <taxon>Diptera</taxon>
        <taxon>Nematocera</taxon>
        <taxon>Chironomoidea</taxon>
        <taxon>Ceratopogonidae</taxon>
        <taxon>Ceratopogoninae</taxon>
        <taxon>Culicoides</taxon>
        <taxon>Monoculicoides</taxon>
    </lineage>
</organism>
<keyword evidence="3 4" id="KW-0687">Ribonucleoprotein</keyword>
<sequence length="74" mass="8792">MAKSKNHTNHNQNQKAHKNGITRPKRQRSESTRGMDAKFLRNLRFSKKHNVSREEAQKRFEERKAKNLPKPVKL</sequence>
<evidence type="ECO:0000256" key="5">
    <source>
        <dbReference type="SAM" id="MobiDB-lite"/>
    </source>
</evidence>
<proteinExistence type="inferred from homology"/>
<evidence type="ECO:0000313" key="6">
    <source>
        <dbReference type="EMBL" id="SSX00497.1"/>
    </source>
</evidence>
<comment type="similarity">
    <text evidence="1 4">Belongs to the eukaryotic ribosomal protein eL29 family.</text>
</comment>
<reference evidence="6" key="1">
    <citation type="submission" date="2018-04" db="EMBL/GenBank/DDBJ databases">
        <authorList>
            <person name="Go L.Y."/>
            <person name="Mitchell J.A."/>
        </authorList>
    </citation>
    <scope>NUCLEOTIDE SEQUENCE</scope>
    <source>
        <tissue evidence="6">Whole organism</tissue>
    </source>
</reference>
<evidence type="ECO:0000256" key="4">
    <source>
        <dbReference type="RuleBase" id="RU364026"/>
    </source>
</evidence>
<dbReference type="GO" id="GO:0003735">
    <property type="term" value="F:structural constituent of ribosome"/>
    <property type="evidence" value="ECO:0007669"/>
    <property type="project" value="UniProtKB-UniRule"/>
</dbReference>